<comment type="catalytic activity">
    <reaction evidence="7">
        <text>1,5-bis(diphospho)-1D-myo-inositol 2,3,4,6-tetrakisphosphate + H2O = 1-diphospho-1D-myo-inositol 2,3,4,5,6-pentakisphosphate + phosphate + 2 H(+)</text>
        <dbReference type="Rhea" id="RHEA:79699"/>
        <dbReference type="ChEBI" id="CHEBI:15377"/>
        <dbReference type="ChEBI" id="CHEBI:15378"/>
        <dbReference type="ChEBI" id="CHEBI:43474"/>
        <dbReference type="ChEBI" id="CHEBI:74946"/>
        <dbReference type="ChEBI" id="CHEBI:77983"/>
        <dbReference type="EC" id="3.6.1.52"/>
    </reaction>
    <physiologicalReaction direction="left-to-right" evidence="7">
        <dbReference type="Rhea" id="RHEA:79700"/>
    </physiologicalReaction>
</comment>
<feature type="domain" description="Tyrosine-protein phosphatase" evidence="9">
    <location>
        <begin position="99"/>
        <end position="252"/>
    </location>
</feature>
<dbReference type="GO" id="GO:0016791">
    <property type="term" value="F:phosphatase activity"/>
    <property type="evidence" value="ECO:0007669"/>
    <property type="project" value="TreeGrafter"/>
</dbReference>
<keyword evidence="3" id="KW-0963">Cytoplasm</keyword>
<dbReference type="GO" id="GO:0052840">
    <property type="term" value="F:inositol diphosphate tetrakisphosphate diphosphatase activity"/>
    <property type="evidence" value="ECO:0007669"/>
    <property type="project" value="TreeGrafter"/>
</dbReference>
<evidence type="ECO:0000256" key="3">
    <source>
        <dbReference type="ARBA" id="ARBA00022490"/>
    </source>
</evidence>
<sequence>MSIPESTRKHSQKEGEKKAFMTTHYDGSQSKKQAHSEPGGGNERLFYHTTPSLTFSEVQEVRNIKCDGTVHKRDATITPKPAPTRRQPARLTNHIAPANYSAVIPGALYRSAFPQAENFSFLRSLKLKTILTLVEEPFPPEFVEFMKTNGIKQIVVPIPANKETIKIEDATMLKALGVALDPNHYPLLIHCNKGKHRTGCTIACLSKLRGDGLQSVLYYYHTHAREKARSLDEDYIRSFDAQRLRKLVTFRQPNEPVVDSPRPGMFARLRG</sequence>
<dbReference type="SUPFAM" id="SSF52799">
    <property type="entry name" value="(Phosphotyrosine protein) phosphatases II"/>
    <property type="match status" value="1"/>
</dbReference>
<dbReference type="Gene3D" id="3.90.190.10">
    <property type="entry name" value="Protein tyrosine phosphatase superfamily"/>
    <property type="match status" value="1"/>
</dbReference>
<comment type="catalytic activity">
    <reaction evidence="6">
        <text>5-diphospho-1D-myo-inositol 1,2,3,4,6-pentakisphosphate + H2O = 1D-myo-inositol hexakisphosphate + phosphate + H(+)</text>
        <dbReference type="Rhea" id="RHEA:22384"/>
        <dbReference type="ChEBI" id="CHEBI:15377"/>
        <dbReference type="ChEBI" id="CHEBI:15378"/>
        <dbReference type="ChEBI" id="CHEBI:43474"/>
        <dbReference type="ChEBI" id="CHEBI:58130"/>
        <dbReference type="ChEBI" id="CHEBI:58628"/>
        <dbReference type="EC" id="3.6.1.52"/>
    </reaction>
    <physiologicalReaction direction="left-to-right" evidence="6">
        <dbReference type="Rhea" id="RHEA:22385"/>
    </physiologicalReaction>
</comment>
<dbReference type="AlphaFoldDB" id="A0A8H3YT34"/>
<protein>
    <recommendedName>
        <fullName evidence="2">diphosphoinositol-polyphosphate diphosphatase</fullName>
        <ecNumber evidence="2">3.6.1.52</ecNumber>
    </recommendedName>
</protein>
<reference evidence="10 11" key="1">
    <citation type="submission" date="2019-11" db="EMBL/GenBank/DDBJ databases">
        <title>Venturia inaequalis Genome Resource.</title>
        <authorList>
            <person name="Lichtner F.J."/>
        </authorList>
    </citation>
    <scope>NUCLEOTIDE SEQUENCE [LARGE SCALE GENOMIC DNA]</scope>
    <source>
        <strain evidence="10">Bline_iso_100314</strain>
    </source>
</reference>
<organism evidence="10 11">
    <name type="scientific">Venturia inaequalis</name>
    <name type="common">Apple scab fungus</name>
    <dbReference type="NCBI Taxonomy" id="5025"/>
    <lineage>
        <taxon>Eukaryota</taxon>
        <taxon>Fungi</taxon>
        <taxon>Dikarya</taxon>
        <taxon>Ascomycota</taxon>
        <taxon>Pezizomycotina</taxon>
        <taxon>Dothideomycetes</taxon>
        <taxon>Pleosporomycetidae</taxon>
        <taxon>Venturiales</taxon>
        <taxon>Venturiaceae</taxon>
        <taxon>Venturia</taxon>
    </lineage>
</organism>
<keyword evidence="4" id="KW-0378">Hydrolase</keyword>
<accession>A0A8H3YT34</accession>
<dbReference type="PROSITE" id="PS00383">
    <property type="entry name" value="TYR_PHOSPHATASE_1"/>
    <property type="match status" value="1"/>
</dbReference>
<dbReference type="EC" id="3.6.1.52" evidence="2"/>
<dbReference type="FunFam" id="3.90.190.10:FF:000035">
    <property type="entry name" value="Tyrosine phosphatase, putative"/>
    <property type="match status" value="1"/>
</dbReference>
<evidence type="ECO:0000256" key="6">
    <source>
        <dbReference type="ARBA" id="ARBA00047342"/>
    </source>
</evidence>
<evidence type="ECO:0000256" key="4">
    <source>
        <dbReference type="ARBA" id="ARBA00022801"/>
    </source>
</evidence>
<evidence type="ECO:0000256" key="5">
    <source>
        <dbReference type="ARBA" id="ARBA00044949"/>
    </source>
</evidence>
<evidence type="ECO:0000256" key="8">
    <source>
        <dbReference type="SAM" id="MobiDB-lite"/>
    </source>
</evidence>
<name>A0A8H3YT34_VENIN</name>
<feature type="compositionally biased region" description="Basic and acidic residues" evidence="8">
    <location>
        <begin position="1"/>
        <end position="19"/>
    </location>
</feature>
<comment type="subcellular location">
    <subcellularLocation>
        <location evidence="1">Cytoplasm</location>
    </subcellularLocation>
</comment>
<proteinExistence type="inferred from homology"/>
<dbReference type="PANTHER" id="PTHR31126:SF48">
    <property type="entry name" value="INOSITOL PHOSPHATASE SIW14"/>
    <property type="match status" value="1"/>
</dbReference>
<dbReference type="GO" id="GO:0005737">
    <property type="term" value="C:cytoplasm"/>
    <property type="evidence" value="ECO:0007669"/>
    <property type="project" value="UniProtKB-SubCell"/>
</dbReference>
<comment type="similarity">
    <text evidence="5">Belongs to the protein-tyrosine phosphatase family. Atypical dual-specificity phosphatase Siw14-like subfamily.</text>
</comment>
<dbReference type="Pfam" id="PF03162">
    <property type="entry name" value="Y_phosphatase2"/>
    <property type="match status" value="1"/>
</dbReference>
<evidence type="ECO:0000256" key="2">
    <source>
        <dbReference type="ARBA" id="ARBA00012527"/>
    </source>
</evidence>
<evidence type="ECO:0000256" key="1">
    <source>
        <dbReference type="ARBA" id="ARBA00004496"/>
    </source>
</evidence>
<evidence type="ECO:0000259" key="9">
    <source>
        <dbReference type="PROSITE" id="PS50054"/>
    </source>
</evidence>
<dbReference type="PROSITE" id="PS50054">
    <property type="entry name" value="TYR_PHOSPHATASE_DUAL"/>
    <property type="match status" value="1"/>
</dbReference>
<dbReference type="InterPro" id="IPR004861">
    <property type="entry name" value="Siw14-like"/>
</dbReference>
<comment type="caution">
    <text evidence="10">The sequence shown here is derived from an EMBL/GenBank/DDBJ whole genome shotgun (WGS) entry which is preliminary data.</text>
</comment>
<evidence type="ECO:0000313" key="10">
    <source>
        <dbReference type="EMBL" id="KAE9972429.1"/>
    </source>
</evidence>
<dbReference type="PANTHER" id="PTHR31126">
    <property type="entry name" value="TYROSINE-PROTEIN PHOSPHATASE"/>
    <property type="match status" value="1"/>
</dbReference>
<gene>
    <name evidence="10" type="ORF">BLS_004033</name>
</gene>
<evidence type="ECO:0000313" key="11">
    <source>
        <dbReference type="Proteomes" id="UP000433883"/>
    </source>
</evidence>
<dbReference type="Proteomes" id="UP000433883">
    <property type="component" value="Unassembled WGS sequence"/>
</dbReference>
<dbReference type="InterPro" id="IPR029021">
    <property type="entry name" value="Prot-tyrosine_phosphatase-like"/>
</dbReference>
<dbReference type="InterPro" id="IPR020422">
    <property type="entry name" value="TYR_PHOSPHATASE_DUAL_dom"/>
</dbReference>
<dbReference type="EMBL" id="WNWQ01000262">
    <property type="protein sequence ID" value="KAE9972429.1"/>
    <property type="molecule type" value="Genomic_DNA"/>
</dbReference>
<evidence type="ECO:0000256" key="7">
    <source>
        <dbReference type="ARBA" id="ARBA00047927"/>
    </source>
</evidence>
<dbReference type="InterPro" id="IPR016130">
    <property type="entry name" value="Tyr_Pase_AS"/>
</dbReference>
<feature type="region of interest" description="Disordered" evidence="8">
    <location>
        <begin position="1"/>
        <end position="45"/>
    </location>
</feature>